<dbReference type="InterPro" id="IPR017451">
    <property type="entry name" value="F-box-assoc_interact_dom"/>
</dbReference>
<evidence type="ECO:0000259" key="1">
    <source>
        <dbReference type="PROSITE" id="PS50181"/>
    </source>
</evidence>
<dbReference type="Pfam" id="PF07734">
    <property type="entry name" value="FBA_1"/>
    <property type="match status" value="1"/>
</dbReference>
<dbReference type="Proteomes" id="UP001428341">
    <property type="component" value="Unassembled WGS sequence"/>
</dbReference>
<dbReference type="PANTHER" id="PTHR31672:SF13">
    <property type="entry name" value="F-BOX PROTEIN CPR30-LIKE"/>
    <property type="match status" value="1"/>
</dbReference>
<reference evidence="2 3" key="1">
    <citation type="submission" date="2024-05" db="EMBL/GenBank/DDBJ databases">
        <title>Haplotype-resolved chromosome-level genome assembly of Huyou (Citrus changshanensis).</title>
        <authorList>
            <person name="Miao C."/>
            <person name="Chen W."/>
            <person name="Wu Y."/>
            <person name="Wang L."/>
            <person name="Zhao S."/>
            <person name="Grierson D."/>
            <person name="Xu C."/>
            <person name="Chen K."/>
        </authorList>
    </citation>
    <scope>NUCLEOTIDE SEQUENCE [LARGE SCALE GENOMIC DNA]</scope>
    <source>
        <strain evidence="2">01-14</strain>
        <tissue evidence="2">Leaf</tissue>
    </source>
</reference>
<evidence type="ECO:0000313" key="3">
    <source>
        <dbReference type="Proteomes" id="UP001428341"/>
    </source>
</evidence>
<dbReference type="PANTHER" id="PTHR31672">
    <property type="entry name" value="BNACNNG10540D PROTEIN"/>
    <property type="match status" value="1"/>
</dbReference>
<dbReference type="AlphaFoldDB" id="A0AAP0QGC6"/>
<accession>A0AAP0QGC6</accession>
<protein>
    <recommendedName>
        <fullName evidence="1">F-box domain-containing protein</fullName>
    </recommendedName>
</protein>
<dbReference type="SMART" id="SM00256">
    <property type="entry name" value="FBOX"/>
    <property type="match status" value="1"/>
</dbReference>
<dbReference type="InterPro" id="IPR050796">
    <property type="entry name" value="SCF_F-box_component"/>
</dbReference>
<feature type="domain" description="F-box" evidence="1">
    <location>
        <begin position="5"/>
        <end position="52"/>
    </location>
</feature>
<dbReference type="InterPro" id="IPR036047">
    <property type="entry name" value="F-box-like_dom_sf"/>
</dbReference>
<dbReference type="NCBIfam" id="TIGR01640">
    <property type="entry name" value="F_box_assoc_1"/>
    <property type="match status" value="1"/>
</dbReference>
<gene>
    <name evidence="2" type="ORF">WN944_025113</name>
</gene>
<dbReference type="InterPro" id="IPR006527">
    <property type="entry name" value="F-box-assoc_dom_typ1"/>
</dbReference>
<proteinExistence type="predicted"/>
<dbReference type="SUPFAM" id="SSF81383">
    <property type="entry name" value="F-box domain"/>
    <property type="match status" value="1"/>
</dbReference>
<dbReference type="EMBL" id="JBCGBO010000024">
    <property type="protein sequence ID" value="KAK9181972.1"/>
    <property type="molecule type" value="Genomic_DNA"/>
</dbReference>
<comment type="caution">
    <text evidence="2">The sequence shown here is derived from an EMBL/GenBank/DDBJ whole genome shotgun (WGS) entry which is preliminary data.</text>
</comment>
<sequence>MSVSSENNKTIPHEIIFEILLRLPVKSLCRFKCVSSSWLALISDPQFVMLQLHRNKRRNLILSNLSRNSAYNYSIDEEKLVSVELDFPLEQDANRDGSGYLVRIIGSCNGLVCTTPKPKIFFVLNPLTRESKRIPDVPVEPSPRSSDDLYGFGCTAEDCKFIKVSFGLKPNMYVAIFSLRMNSWRRVLASGYTRPLINVPGTLTNGALHWRLQKHGGDFVLAAFDLVEERFKELPLPDAPTRFRFFGSGVLGDCLCLQFFKGKMKEHWIMKEYGVKESWTRVFIHQDPNNVWPLCLWKNSTKLLVINRKNLLVCDCNNEGSEDVAVADVPNWNSACVYVESLVSPN</sequence>
<dbReference type="Gene3D" id="1.20.1280.50">
    <property type="match status" value="1"/>
</dbReference>
<dbReference type="InterPro" id="IPR001810">
    <property type="entry name" value="F-box_dom"/>
</dbReference>
<keyword evidence="3" id="KW-1185">Reference proteome</keyword>
<name>A0AAP0QGC6_9ROSI</name>
<dbReference type="CDD" id="cd22157">
    <property type="entry name" value="F-box_AtFBW1-like"/>
    <property type="match status" value="1"/>
</dbReference>
<dbReference type="PROSITE" id="PS50181">
    <property type="entry name" value="FBOX"/>
    <property type="match status" value="1"/>
</dbReference>
<organism evidence="2 3">
    <name type="scientific">Citrus x changshan-huyou</name>
    <dbReference type="NCBI Taxonomy" id="2935761"/>
    <lineage>
        <taxon>Eukaryota</taxon>
        <taxon>Viridiplantae</taxon>
        <taxon>Streptophyta</taxon>
        <taxon>Embryophyta</taxon>
        <taxon>Tracheophyta</taxon>
        <taxon>Spermatophyta</taxon>
        <taxon>Magnoliopsida</taxon>
        <taxon>eudicotyledons</taxon>
        <taxon>Gunneridae</taxon>
        <taxon>Pentapetalae</taxon>
        <taxon>rosids</taxon>
        <taxon>malvids</taxon>
        <taxon>Sapindales</taxon>
        <taxon>Rutaceae</taxon>
        <taxon>Aurantioideae</taxon>
        <taxon>Citrus</taxon>
    </lineage>
</organism>
<dbReference type="Pfam" id="PF00646">
    <property type="entry name" value="F-box"/>
    <property type="match status" value="1"/>
</dbReference>
<evidence type="ECO:0000313" key="2">
    <source>
        <dbReference type="EMBL" id="KAK9181972.1"/>
    </source>
</evidence>